<sequence length="328" mass="36032">MFVQLTRLLLLLLIGTIIFRLWRLLVSKEGNLVGRLWFLLAVFLLLIAFTAPDSPIGLSILSLLSVFIKPLGLSILLLIFAATQINKGGISNPGPNLILTALLILILSSMPFVAQWLAFQLERTAIETVQSDLCCGERAEAIVLLGSGTTEPKLPYSTQVQLTRIGDRIPYTAKLYKDGLAPVVIVSAGSRNEYIQPVVEADYIARLLVGMGVPSRSIIKDTSAGTLYDSAVSIQQIAKKQDLGRAIILVTSALEMRRASLTFAQVGFKVIPAPTNFYAPLPNEKYQRRVSTKDFLPSAEALLLTTDVVEEYIITFYYFIRGWLAAGI</sequence>
<feature type="transmembrane region" description="Helical" evidence="1">
    <location>
        <begin position="6"/>
        <end position="25"/>
    </location>
</feature>
<evidence type="ECO:0000259" key="2">
    <source>
        <dbReference type="Pfam" id="PF02698"/>
    </source>
</evidence>
<dbReference type="InterPro" id="IPR003848">
    <property type="entry name" value="DUF218"/>
</dbReference>
<evidence type="ECO:0000313" key="3">
    <source>
        <dbReference type="EMBL" id="KKD35136.1"/>
    </source>
</evidence>
<dbReference type="PATRIC" id="fig|1637645.4.peg.3415"/>
<dbReference type="PANTHER" id="PTHR30336:SF4">
    <property type="entry name" value="ENVELOPE BIOGENESIS FACTOR ELYC"/>
    <property type="match status" value="1"/>
</dbReference>
<feature type="domain" description="DUF218" evidence="2">
    <location>
        <begin position="140"/>
        <end position="313"/>
    </location>
</feature>
<feature type="transmembrane region" description="Helical" evidence="1">
    <location>
        <begin position="32"/>
        <end position="50"/>
    </location>
</feature>
<dbReference type="EMBL" id="LATL02000173">
    <property type="protein sequence ID" value="KKD35136.1"/>
    <property type="molecule type" value="Genomic_DNA"/>
</dbReference>
<keyword evidence="1" id="KW-0472">Membrane</keyword>
<accession>A0A0F5Y886</accession>
<dbReference type="InterPro" id="IPR051599">
    <property type="entry name" value="Cell_Envelope_Assoc"/>
</dbReference>
<evidence type="ECO:0000313" key="4">
    <source>
        <dbReference type="Proteomes" id="UP000033607"/>
    </source>
</evidence>
<keyword evidence="1" id="KW-0812">Transmembrane</keyword>
<dbReference type="Gene3D" id="3.40.50.620">
    <property type="entry name" value="HUPs"/>
    <property type="match status" value="1"/>
</dbReference>
<dbReference type="Proteomes" id="UP000033607">
    <property type="component" value="Unassembled WGS sequence"/>
</dbReference>
<reference evidence="3 4" key="1">
    <citation type="submission" date="2015-06" db="EMBL/GenBank/DDBJ databases">
        <title>Draft genome assembly of filamentous brackish cyanobacterium Limnoraphis robusta strain CS-951.</title>
        <authorList>
            <person name="Willis A."/>
            <person name="Parks M."/>
            <person name="Burford M.A."/>
        </authorList>
    </citation>
    <scope>NUCLEOTIDE SEQUENCE [LARGE SCALE GENOMIC DNA]</scope>
    <source>
        <strain evidence="3 4">CS-951</strain>
    </source>
</reference>
<dbReference type="RefSeq" id="WP_046281709.1">
    <property type="nucleotide sequence ID" value="NZ_LATL02000173.1"/>
</dbReference>
<name>A0A0F5Y886_9CYAN</name>
<proteinExistence type="predicted"/>
<comment type="caution">
    <text evidence="3">The sequence shown here is derived from an EMBL/GenBank/DDBJ whole genome shotgun (WGS) entry which is preliminary data.</text>
</comment>
<dbReference type="InterPro" id="IPR014729">
    <property type="entry name" value="Rossmann-like_a/b/a_fold"/>
</dbReference>
<keyword evidence="1" id="KW-1133">Transmembrane helix</keyword>
<dbReference type="PANTHER" id="PTHR30336">
    <property type="entry name" value="INNER MEMBRANE PROTEIN, PROBABLE PERMEASE"/>
    <property type="match status" value="1"/>
</dbReference>
<dbReference type="GO" id="GO:0005886">
    <property type="term" value="C:plasma membrane"/>
    <property type="evidence" value="ECO:0007669"/>
    <property type="project" value="TreeGrafter"/>
</dbReference>
<dbReference type="Pfam" id="PF02698">
    <property type="entry name" value="DUF218"/>
    <property type="match status" value="1"/>
</dbReference>
<protein>
    <recommendedName>
        <fullName evidence="2">DUF218 domain-containing protein</fullName>
    </recommendedName>
</protein>
<dbReference type="OrthoDB" id="526893at2"/>
<feature type="transmembrane region" description="Helical" evidence="1">
    <location>
        <begin position="56"/>
        <end position="85"/>
    </location>
</feature>
<dbReference type="GO" id="GO:0000270">
    <property type="term" value="P:peptidoglycan metabolic process"/>
    <property type="evidence" value="ECO:0007669"/>
    <property type="project" value="TreeGrafter"/>
</dbReference>
<feature type="transmembrane region" description="Helical" evidence="1">
    <location>
        <begin position="97"/>
        <end position="119"/>
    </location>
</feature>
<dbReference type="GO" id="GO:0043164">
    <property type="term" value="P:Gram-negative-bacterium-type cell wall biogenesis"/>
    <property type="evidence" value="ECO:0007669"/>
    <property type="project" value="TreeGrafter"/>
</dbReference>
<dbReference type="AlphaFoldDB" id="A0A0F5Y886"/>
<evidence type="ECO:0000256" key="1">
    <source>
        <dbReference type="SAM" id="Phobius"/>
    </source>
</evidence>
<dbReference type="CDD" id="cd06259">
    <property type="entry name" value="YdcF-like"/>
    <property type="match status" value="1"/>
</dbReference>
<gene>
    <name evidence="3" type="ORF">WN50_27010</name>
</gene>
<organism evidence="3 4">
    <name type="scientific">Limnoraphis robusta CS-951</name>
    <dbReference type="NCBI Taxonomy" id="1637645"/>
    <lineage>
        <taxon>Bacteria</taxon>
        <taxon>Bacillati</taxon>
        <taxon>Cyanobacteriota</taxon>
        <taxon>Cyanophyceae</taxon>
        <taxon>Oscillatoriophycideae</taxon>
        <taxon>Oscillatoriales</taxon>
        <taxon>Sirenicapillariaceae</taxon>
        <taxon>Limnoraphis</taxon>
    </lineage>
</organism>